<feature type="domain" description="Myb-like" evidence="7">
    <location>
        <begin position="86"/>
        <end position="136"/>
    </location>
</feature>
<feature type="domain" description="HTH myb-type" evidence="8">
    <location>
        <begin position="33"/>
        <end position="85"/>
    </location>
</feature>
<reference evidence="9" key="2">
    <citation type="submission" date="2020-06" db="EMBL/GenBank/DDBJ databases">
        <title>Helianthus annuus Genome sequencing and assembly Release 2.</title>
        <authorList>
            <person name="Gouzy J."/>
            <person name="Langlade N."/>
            <person name="Munos S."/>
        </authorList>
    </citation>
    <scope>NUCLEOTIDE SEQUENCE</scope>
    <source>
        <tissue evidence="9">Leaves</tissue>
    </source>
</reference>
<comment type="caution">
    <text evidence="9">The sequence shown here is derived from an EMBL/GenBank/DDBJ whole genome shotgun (WGS) entry which is preliminary data.</text>
</comment>
<dbReference type="CDD" id="cd00167">
    <property type="entry name" value="SANT"/>
    <property type="match status" value="2"/>
</dbReference>
<keyword evidence="3" id="KW-0805">Transcription regulation</keyword>
<reference evidence="9" key="1">
    <citation type="journal article" date="2017" name="Nature">
        <title>The sunflower genome provides insights into oil metabolism, flowering and Asterid evolution.</title>
        <authorList>
            <person name="Badouin H."/>
            <person name="Gouzy J."/>
            <person name="Grassa C.J."/>
            <person name="Murat F."/>
            <person name="Staton S.E."/>
            <person name="Cottret L."/>
            <person name="Lelandais-Briere C."/>
            <person name="Owens G.L."/>
            <person name="Carrere S."/>
            <person name="Mayjonade B."/>
            <person name="Legrand L."/>
            <person name="Gill N."/>
            <person name="Kane N.C."/>
            <person name="Bowers J.E."/>
            <person name="Hubner S."/>
            <person name="Bellec A."/>
            <person name="Berard A."/>
            <person name="Berges H."/>
            <person name="Blanchet N."/>
            <person name="Boniface M.C."/>
            <person name="Brunel D."/>
            <person name="Catrice O."/>
            <person name="Chaidir N."/>
            <person name="Claudel C."/>
            <person name="Donnadieu C."/>
            <person name="Faraut T."/>
            <person name="Fievet G."/>
            <person name="Helmstetter N."/>
            <person name="King M."/>
            <person name="Knapp S.J."/>
            <person name="Lai Z."/>
            <person name="Le Paslier M.C."/>
            <person name="Lippi Y."/>
            <person name="Lorenzon L."/>
            <person name="Mandel J.R."/>
            <person name="Marage G."/>
            <person name="Marchand G."/>
            <person name="Marquand E."/>
            <person name="Bret-Mestries E."/>
            <person name="Morien E."/>
            <person name="Nambeesan S."/>
            <person name="Nguyen T."/>
            <person name="Pegot-Espagnet P."/>
            <person name="Pouilly N."/>
            <person name="Raftis F."/>
            <person name="Sallet E."/>
            <person name="Schiex T."/>
            <person name="Thomas J."/>
            <person name="Vandecasteele C."/>
            <person name="Vares D."/>
            <person name="Vear F."/>
            <person name="Vautrin S."/>
            <person name="Crespi M."/>
            <person name="Mangin B."/>
            <person name="Burke J.M."/>
            <person name="Salse J."/>
            <person name="Munos S."/>
            <person name="Vincourt P."/>
            <person name="Rieseberg L.H."/>
            <person name="Langlade N.B."/>
        </authorList>
    </citation>
    <scope>NUCLEOTIDE SEQUENCE</scope>
    <source>
        <tissue evidence="9">Leaves</tissue>
    </source>
</reference>
<dbReference type="PROSITE" id="PS50090">
    <property type="entry name" value="MYB_LIKE"/>
    <property type="match status" value="2"/>
</dbReference>
<dbReference type="InterPro" id="IPR009057">
    <property type="entry name" value="Homeodomain-like_sf"/>
</dbReference>
<dbReference type="Pfam" id="PF00249">
    <property type="entry name" value="Myb_DNA-binding"/>
    <property type="match status" value="2"/>
</dbReference>
<dbReference type="Proteomes" id="UP000215914">
    <property type="component" value="Unassembled WGS sequence"/>
</dbReference>
<dbReference type="Gramene" id="mRNA:HanXRQr2_Chr13g0572311">
    <property type="protein sequence ID" value="mRNA:HanXRQr2_Chr13g0572311"/>
    <property type="gene ID" value="HanXRQr2_Chr13g0572311"/>
</dbReference>
<gene>
    <name evidence="9" type="ORF">HanXRQr2_Chr13g0572311</name>
</gene>
<keyword evidence="5" id="KW-0804">Transcription</keyword>
<sequence length="328" mass="37465">MCIPITLSSTIHATDLITLVYTKIMASSSEMNTGELKKGLWSHEEDQLLISYINRYGIWNWSQMPRFAGLARSGKSCRLRWMNYLKPHVKKGSFSKEEEEIILQSHSVLGNRWSEIASRLPGRTDNDVKNHWHAYLKKRANHQYDMTPKTTEQNDDSVELIQHPTNHVNNNFDSSTTSAYQGANHQYDMTPETTEQNDDSVEMIQHTANHVNNNFESCLTSYDNTFLPSNSTTSAYQGAIHQYDMTPKTTEQNDDSVEMIQHPANHVNSNFESCLTSYDNTFLPSSSTTSAYQEVNFVDDYYDTGSPGTVDELQCFWLQLYCNASLFA</sequence>
<evidence type="ECO:0000256" key="3">
    <source>
        <dbReference type="ARBA" id="ARBA00023015"/>
    </source>
</evidence>
<protein>
    <submittedName>
        <fullName evidence="9">Transcription factor MYB family</fullName>
    </submittedName>
</protein>
<dbReference type="GO" id="GO:0000976">
    <property type="term" value="F:transcription cis-regulatory region binding"/>
    <property type="evidence" value="ECO:0000318"/>
    <property type="project" value="GO_Central"/>
</dbReference>
<proteinExistence type="predicted"/>
<dbReference type="InterPro" id="IPR051953">
    <property type="entry name" value="Plant_SW-associated_TFs"/>
</dbReference>
<keyword evidence="4" id="KW-0238">DNA-binding</keyword>
<organism evidence="9 10">
    <name type="scientific">Helianthus annuus</name>
    <name type="common">Common sunflower</name>
    <dbReference type="NCBI Taxonomy" id="4232"/>
    <lineage>
        <taxon>Eukaryota</taxon>
        <taxon>Viridiplantae</taxon>
        <taxon>Streptophyta</taxon>
        <taxon>Embryophyta</taxon>
        <taxon>Tracheophyta</taxon>
        <taxon>Spermatophyta</taxon>
        <taxon>Magnoliopsida</taxon>
        <taxon>eudicotyledons</taxon>
        <taxon>Gunneridae</taxon>
        <taxon>Pentapetalae</taxon>
        <taxon>asterids</taxon>
        <taxon>campanulids</taxon>
        <taxon>Asterales</taxon>
        <taxon>Asteraceae</taxon>
        <taxon>Asteroideae</taxon>
        <taxon>Heliantheae alliance</taxon>
        <taxon>Heliantheae</taxon>
        <taxon>Helianthus</taxon>
    </lineage>
</organism>
<evidence type="ECO:0000259" key="8">
    <source>
        <dbReference type="PROSITE" id="PS51294"/>
    </source>
</evidence>
<evidence type="ECO:0000313" key="10">
    <source>
        <dbReference type="Proteomes" id="UP000215914"/>
    </source>
</evidence>
<dbReference type="FunFam" id="1.10.10.60:FF:000001">
    <property type="entry name" value="MYB-related transcription factor"/>
    <property type="match status" value="1"/>
</dbReference>
<name>A0A9K3EFI9_HELAN</name>
<evidence type="ECO:0000256" key="2">
    <source>
        <dbReference type="ARBA" id="ARBA00022737"/>
    </source>
</evidence>
<dbReference type="InterPro" id="IPR001005">
    <property type="entry name" value="SANT/Myb"/>
</dbReference>
<dbReference type="SMART" id="SM00717">
    <property type="entry name" value="SANT"/>
    <property type="match status" value="2"/>
</dbReference>
<evidence type="ECO:0000256" key="6">
    <source>
        <dbReference type="ARBA" id="ARBA00023242"/>
    </source>
</evidence>
<evidence type="ECO:0000256" key="4">
    <source>
        <dbReference type="ARBA" id="ARBA00023125"/>
    </source>
</evidence>
<dbReference type="PROSITE" id="PS51294">
    <property type="entry name" value="HTH_MYB"/>
    <property type="match status" value="2"/>
</dbReference>
<comment type="subcellular location">
    <subcellularLocation>
        <location evidence="1">Nucleus</location>
    </subcellularLocation>
</comment>
<dbReference type="GO" id="GO:0006355">
    <property type="term" value="P:regulation of DNA-templated transcription"/>
    <property type="evidence" value="ECO:0000318"/>
    <property type="project" value="GO_Central"/>
</dbReference>
<evidence type="ECO:0000256" key="5">
    <source>
        <dbReference type="ARBA" id="ARBA00023163"/>
    </source>
</evidence>
<keyword evidence="10" id="KW-1185">Reference proteome</keyword>
<dbReference type="PANTHER" id="PTHR47997:SF28">
    <property type="entry name" value="TRANSCRIPTION FACTOR MYB15-LIKE"/>
    <property type="match status" value="1"/>
</dbReference>
<dbReference type="GO" id="GO:0005634">
    <property type="term" value="C:nucleus"/>
    <property type="evidence" value="ECO:0000318"/>
    <property type="project" value="GO_Central"/>
</dbReference>
<dbReference type="InterPro" id="IPR017930">
    <property type="entry name" value="Myb_dom"/>
</dbReference>
<feature type="domain" description="HTH myb-type" evidence="8">
    <location>
        <begin position="86"/>
        <end position="140"/>
    </location>
</feature>
<dbReference type="AlphaFoldDB" id="A0A9K3EFI9"/>
<dbReference type="Gene3D" id="1.10.10.60">
    <property type="entry name" value="Homeodomain-like"/>
    <property type="match status" value="2"/>
</dbReference>
<feature type="domain" description="Myb-like" evidence="7">
    <location>
        <begin position="33"/>
        <end position="85"/>
    </location>
</feature>
<dbReference type="EMBL" id="MNCJ02000328">
    <property type="protein sequence ID" value="KAF5772058.1"/>
    <property type="molecule type" value="Genomic_DNA"/>
</dbReference>
<evidence type="ECO:0000259" key="7">
    <source>
        <dbReference type="PROSITE" id="PS50090"/>
    </source>
</evidence>
<keyword evidence="6" id="KW-0539">Nucleus</keyword>
<evidence type="ECO:0000256" key="1">
    <source>
        <dbReference type="ARBA" id="ARBA00004123"/>
    </source>
</evidence>
<dbReference type="SUPFAM" id="SSF46689">
    <property type="entry name" value="Homeodomain-like"/>
    <property type="match status" value="1"/>
</dbReference>
<keyword evidence="2" id="KW-0677">Repeat</keyword>
<dbReference type="PANTHER" id="PTHR47997">
    <property type="entry name" value="MYB DOMAIN PROTEIN 55"/>
    <property type="match status" value="1"/>
</dbReference>
<accession>A0A9K3EFI9</accession>
<evidence type="ECO:0000313" key="9">
    <source>
        <dbReference type="EMBL" id="KAF5772058.1"/>
    </source>
</evidence>